<evidence type="ECO:0000313" key="3">
    <source>
        <dbReference type="Proteomes" id="UP001286313"/>
    </source>
</evidence>
<dbReference type="AlphaFoldDB" id="A0AAE1G6X3"/>
<comment type="caution">
    <text evidence="2">The sequence shown here is derived from an EMBL/GenBank/DDBJ whole genome shotgun (WGS) entry which is preliminary data.</text>
</comment>
<feature type="region of interest" description="Disordered" evidence="1">
    <location>
        <begin position="1"/>
        <end position="22"/>
    </location>
</feature>
<evidence type="ECO:0000313" key="2">
    <source>
        <dbReference type="EMBL" id="KAK3886436.1"/>
    </source>
</evidence>
<dbReference type="EMBL" id="JAWQEG010000696">
    <property type="protein sequence ID" value="KAK3886436.1"/>
    <property type="molecule type" value="Genomic_DNA"/>
</dbReference>
<protein>
    <submittedName>
        <fullName evidence="2">Uncharacterized protein</fullName>
    </submittedName>
</protein>
<evidence type="ECO:0000256" key="1">
    <source>
        <dbReference type="SAM" id="MobiDB-lite"/>
    </source>
</evidence>
<dbReference type="Proteomes" id="UP001286313">
    <property type="component" value="Unassembled WGS sequence"/>
</dbReference>
<keyword evidence="3" id="KW-1185">Reference proteome</keyword>
<gene>
    <name evidence="2" type="ORF">Pcinc_009411</name>
</gene>
<reference evidence="2" key="1">
    <citation type="submission" date="2023-10" db="EMBL/GenBank/DDBJ databases">
        <title>Genome assemblies of two species of porcelain crab, Petrolisthes cinctipes and Petrolisthes manimaculis (Anomura: Porcellanidae).</title>
        <authorList>
            <person name="Angst P."/>
        </authorList>
    </citation>
    <scope>NUCLEOTIDE SEQUENCE</scope>
    <source>
        <strain evidence="2">PB745_01</strain>
        <tissue evidence="2">Gill</tissue>
    </source>
</reference>
<proteinExistence type="predicted"/>
<accession>A0AAE1G6X3</accession>
<organism evidence="2 3">
    <name type="scientific">Petrolisthes cinctipes</name>
    <name type="common">Flat porcelain crab</name>
    <dbReference type="NCBI Taxonomy" id="88211"/>
    <lineage>
        <taxon>Eukaryota</taxon>
        <taxon>Metazoa</taxon>
        <taxon>Ecdysozoa</taxon>
        <taxon>Arthropoda</taxon>
        <taxon>Crustacea</taxon>
        <taxon>Multicrustacea</taxon>
        <taxon>Malacostraca</taxon>
        <taxon>Eumalacostraca</taxon>
        <taxon>Eucarida</taxon>
        <taxon>Decapoda</taxon>
        <taxon>Pleocyemata</taxon>
        <taxon>Anomura</taxon>
        <taxon>Galatheoidea</taxon>
        <taxon>Porcellanidae</taxon>
        <taxon>Petrolisthes</taxon>
    </lineage>
</organism>
<name>A0AAE1G6X3_PETCI</name>
<sequence length="204" mass="22693">MRQSPWPRPTRTSHHNPPPLPNTQAPFMSLTHYCITPVSPNMPVPSLSRLSLPLHTYTTSDPLFTISAPHLSLPLHTYTISDPLLTISVPSLSLPLHTYTTSDPLLTISVPSLSRLPRLSLPLHTYTISDPLLTMPVPSLSRLPRLSLPLHTYTTSSFFLTTPAPLDTTPVPPTTHLYHLCPSSRHTCLYPTTQTPHIYTKLHP</sequence>